<keyword evidence="2" id="KW-1185">Reference proteome</keyword>
<reference evidence="2" key="1">
    <citation type="submission" date="2011-05" db="EMBL/GenBank/DDBJ databases">
        <authorList>
            <person name="Richards S.R."/>
            <person name="Qu J."/>
            <person name="Jiang H."/>
            <person name="Jhangiani S.N."/>
            <person name="Agravi P."/>
            <person name="Goodspeed R."/>
            <person name="Gross S."/>
            <person name="Mandapat C."/>
            <person name="Jackson L."/>
            <person name="Mathew T."/>
            <person name="Pu L."/>
            <person name="Thornton R."/>
            <person name="Saada N."/>
            <person name="Wilczek-Boney K.B."/>
            <person name="Lee S."/>
            <person name="Kovar C."/>
            <person name="Wu Y."/>
            <person name="Scherer S.E."/>
            <person name="Worley K.C."/>
            <person name="Muzny D.M."/>
            <person name="Gibbs R."/>
        </authorList>
    </citation>
    <scope>NUCLEOTIDE SEQUENCE</scope>
    <source>
        <strain evidence="2">Brora</strain>
    </source>
</reference>
<proteinExistence type="predicted"/>
<accession>T1J7J2</accession>
<dbReference type="HOGENOM" id="CLU_1476975_0_0_1"/>
<dbReference type="Proteomes" id="UP000014500">
    <property type="component" value="Unassembled WGS sequence"/>
</dbReference>
<dbReference type="EnsemblMetazoa" id="SMAR009645-RA">
    <property type="protein sequence ID" value="SMAR009645-PA"/>
    <property type="gene ID" value="SMAR009645"/>
</dbReference>
<dbReference type="PhylomeDB" id="T1J7J2"/>
<sequence>MAKHTLHARNCLKKFTGNHHQNSHPPNSAHIGAIKVAAELKHRAVATMENPSQVIQATLASELINVHYKTSATRTNTKKHIDLDHLYFNAPFTETLDGEQFLAGAIDVDGKSLISTTLNNFRHLCRHQAYCYLDYLYTLHVAIGSSNETKRILPVVYCLMERKTKESYIAVFQKIKLHQFQNH</sequence>
<protein>
    <recommendedName>
        <fullName evidence="3">MULE transposase domain-containing protein</fullName>
    </recommendedName>
</protein>
<reference evidence="1" key="2">
    <citation type="submission" date="2015-02" db="UniProtKB">
        <authorList>
            <consortium name="EnsemblMetazoa"/>
        </authorList>
    </citation>
    <scope>IDENTIFICATION</scope>
</reference>
<dbReference type="AlphaFoldDB" id="T1J7J2"/>
<dbReference type="EMBL" id="JH431932">
    <property type="status" value="NOT_ANNOTATED_CDS"/>
    <property type="molecule type" value="Genomic_DNA"/>
</dbReference>
<organism evidence="1 2">
    <name type="scientific">Strigamia maritima</name>
    <name type="common">European centipede</name>
    <name type="synonym">Geophilus maritimus</name>
    <dbReference type="NCBI Taxonomy" id="126957"/>
    <lineage>
        <taxon>Eukaryota</taxon>
        <taxon>Metazoa</taxon>
        <taxon>Ecdysozoa</taxon>
        <taxon>Arthropoda</taxon>
        <taxon>Myriapoda</taxon>
        <taxon>Chilopoda</taxon>
        <taxon>Pleurostigmophora</taxon>
        <taxon>Geophilomorpha</taxon>
        <taxon>Linotaeniidae</taxon>
        <taxon>Strigamia</taxon>
    </lineage>
</organism>
<evidence type="ECO:0000313" key="1">
    <source>
        <dbReference type="EnsemblMetazoa" id="SMAR009645-PA"/>
    </source>
</evidence>
<evidence type="ECO:0000313" key="2">
    <source>
        <dbReference type="Proteomes" id="UP000014500"/>
    </source>
</evidence>
<evidence type="ECO:0008006" key="3">
    <source>
        <dbReference type="Google" id="ProtNLM"/>
    </source>
</evidence>
<name>T1J7J2_STRMM</name>